<name>A0ABV7FQP6_9ALTE</name>
<dbReference type="Pfam" id="PF08856">
    <property type="entry name" value="DUF1826"/>
    <property type="match status" value="1"/>
</dbReference>
<keyword evidence="2" id="KW-1185">Reference proteome</keyword>
<dbReference type="RefSeq" id="WP_376920741.1">
    <property type="nucleotide sequence ID" value="NZ_JBHRSW010000029.1"/>
</dbReference>
<evidence type="ECO:0000313" key="2">
    <source>
        <dbReference type="Proteomes" id="UP001595478"/>
    </source>
</evidence>
<gene>
    <name evidence="1" type="ORF">ACFOHL_13390</name>
</gene>
<evidence type="ECO:0000313" key="1">
    <source>
        <dbReference type="EMBL" id="MFC3122613.1"/>
    </source>
</evidence>
<dbReference type="InterPro" id="IPR014955">
    <property type="entry name" value="DUF1826"/>
</dbReference>
<accession>A0ABV7FQP6</accession>
<protein>
    <submittedName>
        <fullName evidence="1">DUF1826 domain-containing protein</fullName>
    </submittedName>
</protein>
<proteinExistence type="predicted"/>
<dbReference type="Proteomes" id="UP001595478">
    <property type="component" value="Unassembled WGS sequence"/>
</dbReference>
<comment type="caution">
    <text evidence="1">The sequence shown here is derived from an EMBL/GenBank/DDBJ whole genome shotgun (WGS) entry which is preliminary data.</text>
</comment>
<organism evidence="1 2">
    <name type="scientific">Agaribacter flavus</name>
    <dbReference type="NCBI Taxonomy" id="1902781"/>
    <lineage>
        <taxon>Bacteria</taxon>
        <taxon>Pseudomonadati</taxon>
        <taxon>Pseudomonadota</taxon>
        <taxon>Gammaproteobacteria</taxon>
        <taxon>Alteromonadales</taxon>
        <taxon>Alteromonadaceae</taxon>
        <taxon>Agaribacter</taxon>
    </lineage>
</organism>
<dbReference type="EMBL" id="JBHRSW010000029">
    <property type="protein sequence ID" value="MFC3122613.1"/>
    <property type="molecule type" value="Genomic_DNA"/>
</dbReference>
<reference evidence="2" key="1">
    <citation type="journal article" date="2019" name="Int. J. Syst. Evol. Microbiol.">
        <title>The Global Catalogue of Microorganisms (GCM) 10K type strain sequencing project: providing services to taxonomists for standard genome sequencing and annotation.</title>
        <authorList>
            <consortium name="The Broad Institute Genomics Platform"/>
            <consortium name="The Broad Institute Genome Sequencing Center for Infectious Disease"/>
            <person name="Wu L."/>
            <person name="Ma J."/>
        </authorList>
    </citation>
    <scope>NUCLEOTIDE SEQUENCE [LARGE SCALE GENOMIC DNA]</scope>
    <source>
        <strain evidence="2">KCTC 52473</strain>
    </source>
</reference>
<sequence>MIEAINVKYKKSWKAGNTAINLSEIFSPKVSVAVWTRDEDPQLNRYFNDVFQQLGMGLRGVFSMDVLKQELNKLLPESDGKEVAIEDIYLLSDMLTCLFDCDSVGMRIAPLTSAMCPNFHVDNIPVRLVNTYLGDGTQWLPNENIHANPSNNTSAHSVKTPFGRGYNNSEIQQLKPFDVALLKGQAWEGHEDMAAVHRSCKVEPNGKRVLLTLDPL</sequence>